<protein>
    <submittedName>
        <fullName evidence="2">Uncharacterized protein</fullName>
    </submittedName>
</protein>
<keyword evidence="3" id="KW-1185">Reference proteome</keyword>
<dbReference type="AlphaFoldDB" id="A0A1H0A4C2"/>
<feature type="compositionally biased region" description="Low complexity" evidence="1">
    <location>
        <begin position="95"/>
        <end position="107"/>
    </location>
</feature>
<dbReference type="EMBL" id="FNIA01000024">
    <property type="protein sequence ID" value="SDN27556.1"/>
    <property type="molecule type" value="Genomic_DNA"/>
</dbReference>
<organism evidence="2 3">
    <name type="scientific">Haloarchaeobius iranensis</name>
    <dbReference type="NCBI Taxonomy" id="996166"/>
    <lineage>
        <taxon>Archaea</taxon>
        <taxon>Methanobacteriati</taxon>
        <taxon>Methanobacteriota</taxon>
        <taxon>Stenosarchaea group</taxon>
        <taxon>Halobacteria</taxon>
        <taxon>Halobacteriales</taxon>
        <taxon>Halorubellaceae</taxon>
        <taxon>Haloarchaeobius</taxon>
    </lineage>
</organism>
<proteinExistence type="predicted"/>
<gene>
    <name evidence="2" type="ORF">SAMN05192554_12419</name>
</gene>
<dbReference type="STRING" id="996166.SAMN05192554_12419"/>
<accession>A0A1H0A4C2</accession>
<evidence type="ECO:0000313" key="2">
    <source>
        <dbReference type="EMBL" id="SDN27556.1"/>
    </source>
</evidence>
<dbReference type="OrthoDB" id="204292at2157"/>
<name>A0A1H0A4C2_9EURY</name>
<evidence type="ECO:0000313" key="3">
    <source>
        <dbReference type="Proteomes" id="UP000199370"/>
    </source>
</evidence>
<reference evidence="2 3" key="1">
    <citation type="submission" date="2016-10" db="EMBL/GenBank/DDBJ databases">
        <authorList>
            <person name="de Groot N.N."/>
        </authorList>
    </citation>
    <scope>NUCLEOTIDE SEQUENCE [LARGE SCALE GENOMIC DNA]</scope>
    <source>
        <strain evidence="3">EB21,IBRC-M 10013,KCTC 4048</strain>
    </source>
</reference>
<sequence>METGDNVLPNSTLESVPVLKGATDFLRTTDPPANLPTEIVNTLNESSPEQLRDVSTYAEALAEHKERETRPEESVAVDWIMFATSSNRLVESRTSRTASRGTSSSYSWYRPADDRIE</sequence>
<dbReference type="Proteomes" id="UP000199370">
    <property type="component" value="Unassembled WGS sequence"/>
</dbReference>
<evidence type="ECO:0000256" key="1">
    <source>
        <dbReference type="SAM" id="MobiDB-lite"/>
    </source>
</evidence>
<feature type="region of interest" description="Disordered" evidence="1">
    <location>
        <begin position="90"/>
        <end position="117"/>
    </location>
</feature>